<evidence type="ECO:0000313" key="2">
    <source>
        <dbReference type="EMBL" id="KAJ1361888.1"/>
    </source>
</evidence>
<gene>
    <name evidence="2" type="ORF">KIN20_021257</name>
</gene>
<dbReference type="PRINTS" id="PR00837">
    <property type="entry name" value="V5TPXLIKE"/>
</dbReference>
<dbReference type="InterPro" id="IPR014044">
    <property type="entry name" value="CAP_dom"/>
</dbReference>
<protein>
    <recommendedName>
        <fullName evidence="1">SCP domain-containing protein</fullName>
    </recommendedName>
</protein>
<name>A0AAD5QRH4_PARTN</name>
<dbReference type="InterPro" id="IPR001283">
    <property type="entry name" value="CRISP-related"/>
</dbReference>
<dbReference type="InterPro" id="IPR035940">
    <property type="entry name" value="CAP_sf"/>
</dbReference>
<dbReference type="Pfam" id="PF00188">
    <property type="entry name" value="CAP"/>
    <property type="match status" value="1"/>
</dbReference>
<evidence type="ECO:0000313" key="3">
    <source>
        <dbReference type="Proteomes" id="UP001196413"/>
    </source>
</evidence>
<organism evidence="2 3">
    <name type="scientific">Parelaphostrongylus tenuis</name>
    <name type="common">Meningeal worm</name>
    <dbReference type="NCBI Taxonomy" id="148309"/>
    <lineage>
        <taxon>Eukaryota</taxon>
        <taxon>Metazoa</taxon>
        <taxon>Ecdysozoa</taxon>
        <taxon>Nematoda</taxon>
        <taxon>Chromadorea</taxon>
        <taxon>Rhabditida</taxon>
        <taxon>Rhabditina</taxon>
        <taxon>Rhabditomorpha</taxon>
        <taxon>Strongyloidea</taxon>
        <taxon>Metastrongylidae</taxon>
        <taxon>Parelaphostrongylus</taxon>
    </lineage>
</organism>
<dbReference type="Proteomes" id="UP001196413">
    <property type="component" value="Unassembled WGS sequence"/>
</dbReference>
<accession>A0AAD5QRH4</accession>
<proteinExistence type="predicted"/>
<comment type="caution">
    <text evidence="2">The sequence shown here is derived from an EMBL/GenBank/DDBJ whole genome shotgun (WGS) entry which is preliminary data.</text>
</comment>
<feature type="domain" description="SCP" evidence="1">
    <location>
        <begin position="4"/>
        <end position="156"/>
    </location>
</feature>
<keyword evidence="3" id="KW-1185">Reference proteome</keyword>
<sequence length="184" mass="20610">MTDALRNSFLDMHNFYRSVVATGRAVDKIDEKAPQAAAMPKLKYDCELEALAAKTAKVCPPKEISDGVNIFGVALPKFDKRIIAELATETWFEQLEKFGIGKENIVSWKIARRPTAVLYYTQMVWQETKHIGCSIRDCPRATYAVCTYREPGTRVGVKIYETGEPCTKCPTGEQCNPTEGLCFS</sequence>
<dbReference type="CDD" id="cd05380">
    <property type="entry name" value="CAP_euk"/>
    <property type="match status" value="1"/>
</dbReference>
<reference evidence="2" key="1">
    <citation type="submission" date="2021-06" db="EMBL/GenBank/DDBJ databases">
        <title>Parelaphostrongylus tenuis whole genome reference sequence.</title>
        <authorList>
            <person name="Garwood T.J."/>
            <person name="Larsen P.A."/>
            <person name="Fountain-Jones N.M."/>
            <person name="Garbe J.R."/>
            <person name="Macchietto M.G."/>
            <person name="Kania S.A."/>
            <person name="Gerhold R.W."/>
            <person name="Richards J.E."/>
            <person name="Wolf T.M."/>
        </authorList>
    </citation>
    <scope>NUCLEOTIDE SEQUENCE</scope>
    <source>
        <strain evidence="2">MNPRO001-30</strain>
        <tissue evidence="2">Meninges</tissue>
    </source>
</reference>
<dbReference type="SMART" id="SM00198">
    <property type="entry name" value="SCP"/>
    <property type="match status" value="1"/>
</dbReference>
<dbReference type="SUPFAM" id="SSF55797">
    <property type="entry name" value="PR-1-like"/>
    <property type="match status" value="1"/>
</dbReference>
<dbReference type="EMBL" id="JAHQIW010004286">
    <property type="protein sequence ID" value="KAJ1361888.1"/>
    <property type="molecule type" value="Genomic_DNA"/>
</dbReference>
<dbReference type="PANTHER" id="PTHR10334">
    <property type="entry name" value="CYSTEINE-RICH SECRETORY PROTEIN-RELATED"/>
    <property type="match status" value="1"/>
</dbReference>
<dbReference type="Gene3D" id="3.40.33.10">
    <property type="entry name" value="CAP"/>
    <property type="match status" value="1"/>
</dbReference>
<evidence type="ECO:0000259" key="1">
    <source>
        <dbReference type="SMART" id="SM00198"/>
    </source>
</evidence>
<dbReference type="AlphaFoldDB" id="A0AAD5QRH4"/>